<evidence type="ECO:0000256" key="1">
    <source>
        <dbReference type="SAM" id="MobiDB-lite"/>
    </source>
</evidence>
<feature type="compositionally biased region" description="Basic and acidic residues" evidence="1">
    <location>
        <begin position="76"/>
        <end position="103"/>
    </location>
</feature>
<feature type="region of interest" description="Disordered" evidence="1">
    <location>
        <begin position="74"/>
        <end position="121"/>
    </location>
</feature>
<evidence type="ECO:0000313" key="2">
    <source>
        <dbReference type="EMBL" id="CAK0805697.1"/>
    </source>
</evidence>
<name>A0ABN9QL72_9DINO</name>
<feature type="region of interest" description="Disordered" evidence="1">
    <location>
        <begin position="416"/>
        <end position="460"/>
    </location>
</feature>
<feature type="non-terminal residue" evidence="2">
    <location>
        <position position="1"/>
    </location>
</feature>
<sequence length="460" mass="50157">VALEGRAMVLAHLHKTRSLANFGKGHLFLGDAKASILAVSKGRSPSKLMRICRQIAGLNLACGMTFHWRWLPSEHNPADRGSRRKAGDWAEASLRHREPEEPSCHAPAPRHAPVGGDSCGHRDRRVRAFAARLGRARGAEVSSALGGFALADTGADASEDLPEASCELPGPPAPRGRPPRREGRPPSEGQEPTFDENGLTLLERRTVQRPQEARYKHSVTMFTQWCLTEGLPTHATCQLDQVVVAYFTDHFFAGMSSSAGSFLLAALTYCQRGLSAMAPELPRARRALAGFLKVTPNRSRWPLPWPLAALIAVKLCEMEQWRSAAATLLCFVFYTRPSEILRLRVKDAVPRALQPLLDLRYAIWAAQFSQAAVDVGLGALGPPPALHQLRHGGAGQELAERARPLAEIKKRGRWAADSSGRRYEKSGPLPTQLQRASADAQRKAHAAASSIGSRILKLPS</sequence>
<proteinExistence type="predicted"/>
<protein>
    <submittedName>
        <fullName evidence="2">Uncharacterized protein</fullName>
    </submittedName>
</protein>
<feature type="non-terminal residue" evidence="2">
    <location>
        <position position="460"/>
    </location>
</feature>
<dbReference type="Proteomes" id="UP001189429">
    <property type="component" value="Unassembled WGS sequence"/>
</dbReference>
<evidence type="ECO:0000313" key="3">
    <source>
        <dbReference type="Proteomes" id="UP001189429"/>
    </source>
</evidence>
<dbReference type="EMBL" id="CAUYUJ010003536">
    <property type="protein sequence ID" value="CAK0805697.1"/>
    <property type="molecule type" value="Genomic_DNA"/>
</dbReference>
<comment type="caution">
    <text evidence="2">The sequence shown here is derived from an EMBL/GenBank/DDBJ whole genome shotgun (WGS) entry which is preliminary data.</text>
</comment>
<reference evidence="2" key="1">
    <citation type="submission" date="2023-10" db="EMBL/GenBank/DDBJ databases">
        <authorList>
            <person name="Chen Y."/>
            <person name="Shah S."/>
            <person name="Dougan E. K."/>
            <person name="Thang M."/>
            <person name="Chan C."/>
        </authorList>
    </citation>
    <scope>NUCLEOTIDE SEQUENCE [LARGE SCALE GENOMIC DNA]</scope>
</reference>
<gene>
    <name evidence="2" type="ORF">PCOR1329_LOCUS12153</name>
</gene>
<accession>A0ABN9QL72</accession>
<organism evidence="2 3">
    <name type="scientific">Prorocentrum cordatum</name>
    <dbReference type="NCBI Taxonomy" id="2364126"/>
    <lineage>
        <taxon>Eukaryota</taxon>
        <taxon>Sar</taxon>
        <taxon>Alveolata</taxon>
        <taxon>Dinophyceae</taxon>
        <taxon>Prorocentrales</taxon>
        <taxon>Prorocentraceae</taxon>
        <taxon>Prorocentrum</taxon>
    </lineage>
</organism>
<feature type="region of interest" description="Disordered" evidence="1">
    <location>
        <begin position="158"/>
        <end position="202"/>
    </location>
</feature>
<keyword evidence="3" id="KW-1185">Reference proteome</keyword>